<keyword evidence="5" id="KW-0489">Methyltransferase</keyword>
<keyword evidence="5" id="KW-0256">Endoplasmic reticulum</keyword>
<evidence type="ECO:0000256" key="3">
    <source>
        <dbReference type="ARBA" id="ARBA00022989"/>
    </source>
</evidence>
<dbReference type="Gene3D" id="1.20.120.1630">
    <property type="match status" value="1"/>
</dbReference>
<evidence type="ECO:0000256" key="4">
    <source>
        <dbReference type="ARBA" id="ARBA00023136"/>
    </source>
</evidence>
<dbReference type="EC" id="2.1.1.100" evidence="5"/>
<evidence type="ECO:0000256" key="1">
    <source>
        <dbReference type="ARBA" id="ARBA00004141"/>
    </source>
</evidence>
<dbReference type="GO" id="GO:0004671">
    <property type="term" value="F:protein C-terminal S-isoprenylcysteine carboxyl O-methyltransferase activity"/>
    <property type="evidence" value="ECO:0007669"/>
    <property type="project" value="UniProtKB-EC"/>
</dbReference>
<evidence type="ECO:0000313" key="8">
    <source>
        <dbReference type="Proteomes" id="UP000703269"/>
    </source>
</evidence>
<dbReference type="GO" id="GO:0005789">
    <property type="term" value="C:endoplasmic reticulum membrane"/>
    <property type="evidence" value="ECO:0007669"/>
    <property type="project" value="UniProtKB-SubCell"/>
</dbReference>
<comment type="similarity">
    <text evidence="5">Belongs to the class VI-like SAM-binding methyltransferase superfamily. Isoprenylcysteine carboxyl methyltransferase family.</text>
</comment>
<keyword evidence="2" id="KW-0812">Transmembrane</keyword>
<dbReference type="InterPro" id="IPR007269">
    <property type="entry name" value="ICMT_MeTrfase"/>
</dbReference>
<evidence type="ECO:0000256" key="2">
    <source>
        <dbReference type="ARBA" id="ARBA00022692"/>
    </source>
</evidence>
<dbReference type="Pfam" id="PF04140">
    <property type="entry name" value="ICMT"/>
    <property type="match status" value="1"/>
</dbReference>
<proteinExistence type="inferred from homology"/>
<dbReference type="OrthoDB" id="422086at2759"/>
<comment type="catalytic activity">
    <reaction evidence="5">
        <text>[protein]-C-terminal S-[(2E,6E)-farnesyl]-L-cysteine + S-adenosyl-L-methionine = [protein]-C-terminal S-[(2E,6E)-farnesyl]-L-cysteine methyl ester + S-adenosyl-L-homocysteine</text>
        <dbReference type="Rhea" id="RHEA:21672"/>
        <dbReference type="Rhea" id="RHEA-COMP:12125"/>
        <dbReference type="Rhea" id="RHEA-COMP:12126"/>
        <dbReference type="ChEBI" id="CHEBI:57856"/>
        <dbReference type="ChEBI" id="CHEBI:59789"/>
        <dbReference type="ChEBI" id="CHEBI:90510"/>
        <dbReference type="ChEBI" id="CHEBI:90511"/>
        <dbReference type="EC" id="2.1.1.100"/>
    </reaction>
</comment>
<dbReference type="Proteomes" id="UP000703269">
    <property type="component" value="Unassembled WGS sequence"/>
</dbReference>
<keyword evidence="4" id="KW-0472">Membrane</keyword>
<dbReference type="PANTHER" id="PTHR43847">
    <property type="entry name" value="BLL3993 PROTEIN"/>
    <property type="match status" value="1"/>
</dbReference>
<comment type="caution">
    <text evidence="7">The sequence shown here is derived from an EMBL/GenBank/DDBJ whole genome shotgun (WGS) entry which is preliminary data.</text>
</comment>
<organism evidence="7 8">
    <name type="scientific">Phanerochaete sordida</name>
    <dbReference type="NCBI Taxonomy" id="48140"/>
    <lineage>
        <taxon>Eukaryota</taxon>
        <taxon>Fungi</taxon>
        <taxon>Dikarya</taxon>
        <taxon>Basidiomycota</taxon>
        <taxon>Agaricomycotina</taxon>
        <taxon>Agaricomycetes</taxon>
        <taxon>Polyporales</taxon>
        <taxon>Phanerochaetaceae</taxon>
        <taxon>Phanerochaete</taxon>
    </lineage>
</organism>
<keyword evidence="3" id="KW-1133">Transmembrane helix</keyword>
<accession>A0A9P3LHS6</accession>
<reference evidence="7 8" key="1">
    <citation type="submission" date="2021-08" db="EMBL/GenBank/DDBJ databases">
        <title>Draft Genome Sequence of Phanerochaete sordida strain YK-624.</title>
        <authorList>
            <person name="Mori T."/>
            <person name="Dohra H."/>
            <person name="Suzuki T."/>
            <person name="Kawagishi H."/>
            <person name="Hirai H."/>
        </authorList>
    </citation>
    <scope>NUCLEOTIDE SEQUENCE [LARGE SCALE GENOMIC DNA]</scope>
    <source>
        <strain evidence="7 8">YK-624</strain>
    </source>
</reference>
<name>A0A9P3LHS6_9APHY</name>
<dbReference type="InterPro" id="IPR052527">
    <property type="entry name" value="Metal_cation-efflux_comp"/>
</dbReference>
<dbReference type="EMBL" id="BPQB01000040">
    <property type="protein sequence ID" value="GJE94452.1"/>
    <property type="molecule type" value="Genomic_DNA"/>
</dbReference>
<evidence type="ECO:0000256" key="5">
    <source>
        <dbReference type="RuleBase" id="RU362022"/>
    </source>
</evidence>
<dbReference type="PANTHER" id="PTHR43847:SF1">
    <property type="entry name" value="BLL3993 PROTEIN"/>
    <property type="match status" value="1"/>
</dbReference>
<keyword evidence="6" id="KW-0732">Signal</keyword>
<gene>
    <name evidence="7" type="ORF">PsYK624_106220</name>
</gene>
<comment type="subcellular location">
    <subcellularLocation>
        <location evidence="5">Endoplasmic reticulum membrane</location>
        <topology evidence="5">Multi-pass membrane protein</topology>
    </subcellularLocation>
    <subcellularLocation>
        <location evidence="1">Membrane</location>
        <topology evidence="1">Multi-pass membrane protein</topology>
    </subcellularLocation>
</comment>
<keyword evidence="5" id="KW-0808">Transferase</keyword>
<keyword evidence="5" id="KW-0949">S-adenosyl-L-methionine</keyword>
<protein>
    <recommendedName>
        <fullName evidence="5">Protein-S-isoprenylcysteine O-methyltransferase</fullName>
        <ecNumber evidence="5">2.1.1.100</ecNumber>
    </recommendedName>
</protein>
<sequence length="252" mass="27554">MMWLPVSQVIASPLAKVPLLLTATRLAALAMTPPTPRTSAEEQRAYKAKADPAGPLSARPEHVGAISRVVLYAMALCESATILAKYYPSAMPNAVLLHLVRDSLRASHSVRITPCSLAGCLAMAAGGALRLACYRTMGRLFTWELSVKKDHTLVTSGPYAVVRHPSYTGNVLIGIGAILCHFGPGSWYAECVGWETWGGRAFAALWGAWMLAIPAMLCSRVSAEDEILHEEFGFEWEQYAKRTPYRLIPYVY</sequence>
<keyword evidence="8" id="KW-1185">Reference proteome</keyword>
<dbReference type="GO" id="GO:0032259">
    <property type="term" value="P:methylation"/>
    <property type="evidence" value="ECO:0007669"/>
    <property type="project" value="UniProtKB-KW"/>
</dbReference>
<feature type="signal peptide" evidence="6">
    <location>
        <begin position="1"/>
        <end position="30"/>
    </location>
</feature>
<feature type="chain" id="PRO_5040517000" description="Protein-S-isoprenylcysteine O-methyltransferase" evidence="6">
    <location>
        <begin position="31"/>
        <end position="252"/>
    </location>
</feature>
<evidence type="ECO:0000313" key="7">
    <source>
        <dbReference type="EMBL" id="GJE94452.1"/>
    </source>
</evidence>
<dbReference type="AlphaFoldDB" id="A0A9P3LHS6"/>
<evidence type="ECO:0000256" key="6">
    <source>
        <dbReference type="SAM" id="SignalP"/>
    </source>
</evidence>